<keyword evidence="1" id="KW-1133">Transmembrane helix</keyword>
<dbReference type="EMBL" id="UOEU01000467">
    <property type="protein sequence ID" value="VAW33661.1"/>
    <property type="molecule type" value="Genomic_DNA"/>
</dbReference>
<feature type="transmembrane region" description="Helical" evidence="1">
    <location>
        <begin position="37"/>
        <end position="54"/>
    </location>
</feature>
<reference evidence="2" key="1">
    <citation type="submission" date="2018-06" db="EMBL/GenBank/DDBJ databases">
        <authorList>
            <person name="Zhirakovskaya E."/>
        </authorList>
    </citation>
    <scope>NUCLEOTIDE SEQUENCE</scope>
</reference>
<name>A0A3B0URE7_9ZZZZ</name>
<organism evidence="2">
    <name type="scientific">hydrothermal vent metagenome</name>
    <dbReference type="NCBI Taxonomy" id="652676"/>
    <lineage>
        <taxon>unclassified sequences</taxon>
        <taxon>metagenomes</taxon>
        <taxon>ecological metagenomes</taxon>
    </lineage>
</organism>
<proteinExistence type="predicted"/>
<dbReference type="AlphaFoldDB" id="A0A3B0URE7"/>
<feature type="non-terminal residue" evidence="2">
    <location>
        <position position="163"/>
    </location>
</feature>
<evidence type="ECO:0000256" key="1">
    <source>
        <dbReference type="SAM" id="Phobius"/>
    </source>
</evidence>
<evidence type="ECO:0000313" key="2">
    <source>
        <dbReference type="EMBL" id="VAW33661.1"/>
    </source>
</evidence>
<gene>
    <name evidence="2" type="ORF">MNBD_CHLOROFLEXI01-215</name>
</gene>
<protein>
    <submittedName>
        <fullName evidence="2">Uncharacterized protein</fullName>
    </submittedName>
</protein>
<keyword evidence="1" id="KW-0472">Membrane</keyword>
<keyword evidence="1" id="KW-0812">Transmembrane</keyword>
<accession>A0A3B0URE7</accession>
<sequence length="163" mass="18469">MSFDWRTEEDDGWQDEKVADKTAVGGEDFAAKWYARWWLGLLALLGIAAVWWVVQWQIGQRVTAATSNIEAELVSAQNFLLQTAVSRDEALFRTTLSGRNPDWGEAQKILLEDGLLLERPMFDWQYMPQSELTVANVSVELSPDLRAAELIYSQDYIVQTPAG</sequence>